<comment type="similarity">
    <text evidence="1">Belongs to the glycosyl hydrolase 5 (cellulase A) family.</text>
</comment>
<feature type="signal peptide" evidence="4">
    <location>
        <begin position="1"/>
        <end position="21"/>
    </location>
</feature>
<accession>A0AAD8PNQ1</accession>
<dbReference type="GO" id="GO:0005975">
    <property type="term" value="P:carbohydrate metabolic process"/>
    <property type="evidence" value="ECO:0007669"/>
    <property type="project" value="InterPro"/>
</dbReference>
<protein>
    <submittedName>
        <fullName evidence="5">Glycoside hydrolase superfamily</fullName>
    </submittedName>
</protein>
<evidence type="ECO:0000256" key="3">
    <source>
        <dbReference type="ARBA" id="ARBA00023295"/>
    </source>
</evidence>
<dbReference type="GeneID" id="85440071"/>
<dbReference type="InterPro" id="IPR017853">
    <property type="entry name" value="GH"/>
</dbReference>
<evidence type="ECO:0000256" key="1">
    <source>
        <dbReference type="ARBA" id="ARBA00005641"/>
    </source>
</evidence>
<organism evidence="5 6">
    <name type="scientific">Colletotrichum navitas</name>
    <dbReference type="NCBI Taxonomy" id="681940"/>
    <lineage>
        <taxon>Eukaryota</taxon>
        <taxon>Fungi</taxon>
        <taxon>Dikarya</taxon>
        <taxon>Ascomycota</taxon>
        <taxon>Pezizomycotina</taxon>
        <taxon>Sordariomycetes</taxon>
        <taxon>Hypocreomycetidae</taxon>
        <taxon>Glomerellales</taxon>
        <taxon>Glomerellaceae</taxon>
        <taxon>Colletotrichum</taxon>
        <taxon>Colletotrichum graminicola species complex</taxon>
    </lineage>
</organism>
<comment type="caution">
    <text evidence="5">The sequence shown here is derived from an EMBL/GenBank/DDBJ whole genome shotgun (WGS) entry which is preliminary data.</text>
</comment>
<name>A0AAD8PNQ1_9PEZI</name>
<keyword evidence="4" id="KW-0732">Signal</keyword>
<dbReference type="EMBL" id="JAHLJV010000098">
    <property type="protein sequence ID" value="KAK1573141.1"/>
    <property type="molecule type" value="Genomic_DNA"/>
</dbReference>
<gene>
    <name evidence="5" type="ORF">LY79DRAFT_526367</name>
</gene>
<dbReference type="InterPro" id="IPR018087">
    <property type="entry name" value="Glyco_hydro_5_CS"/>
</dbReference>
<dbReference type="Proteomes" id="UP001230504">
    <property type="component" value="Unassembled WGS sequence"/>
</dbReference>
<dbReference type="RefSeq" id="XP_060408804.1">
    <property type="nucleotide sequence ID" value="XM_060555831.1"/>
</dbReference>
<dbReference type="Gene3D" id="3.20.20.80">
    <property type="entry name" value="Glycosidases"/>
    <property type="match status" value="1"/>
</dbReference>
<dbReference type="PROSITE" id="PS00659">
    <property type="entry name" value="GLYCOSYL_HYDROL_F5"/>
    <property type="match status" value="1"/>
</dbReference>
<evidence type="ECO:0000256" key="2">
    <source>
        <dbReference type="ARBA" id="ARBA00022801"/>
    </source>
</evidence>
<proteinExistence type="inferred from homology"/>
<evidence type="ECO:0000313" key="6">
    <source>
        <dbReference type="Proteomes" id="UP001230504"/>
    </source>
</evidence>
<keyword evidence="6" id="KW-1185">Reference proteome</keyword>
<evidence type="ECO:0000313" key="5">
    <source>
        <dbReference type="EMBL" id="KAK1573141.1"/>
    </source>
</evidence>
<sequence>MKLNNILSAVFVALAIDQSAALVAPRASLGAATVDLSTSTGEARFLGSGFIYGFPDNGTNTDSSIPDYFATDIKFNACRAGGAQTPWPGWAGGGYDGYIGRFNSTLSNYRTTRKYGADFILLPHDLWGSDGSLGGGGLYPGDNGDWSQMEAFLAQVIKDLKDNDMLEGLVFDIWNEPDIDTFWARSWDQYLEYYVRAHRIIRAKLPDTLISGPSSANVPDLQSPTWTSWLAAISANDTIPDIYSWHQIGDTGRELDRVIPDFNTLLSQHNLPQRAIDINEYAAHERQNPANSAFYLAQLERHNLRGLRANWGSGAGLHDLMADLVFKDTDGSYKPNGDWQTYKYYAGMTGDRVATNASPDLKFDVFGTISGNNVKVLAGTQSLQAPYEISVSGLGRIGLPADGSVLIRTLRFDFDGRSGLIEGPVDLGTAEYTYTSDTLNILVETPTNSTAFAFEFSGGQ</sequence>
<dbReference type="AlphaFoldDB" id="A0AAD8PNQ1"/>
<evidence type="ECO:0000256" key="4">
    <source>
        <dbReference type="SAM" id="SignalP"/>
    </source>
</evidence>
<dbReference type="SUPFAM" id="SSF51445">
    <property type="entry name" value="(Trans)glycosidases"/>
    <property type="match status" value="1"/>
</dbReference>
<dbReference type="GO" id="GO:0004553">
    <property type="term" value="F:hydrolase activity, hydrolyzing O-glycosyl compounds"/>
    <property type="evidence" value="ECO:0007669"/>
    <property type="project" value="InterPro"/>
</dbReference>
<keyword evidence="2 5" id="KW-0378">Hydrolase</keyword>
<feature type="chain" id="PRO_5042178402" evidence="4">
    <location>
        <begin position="22"/>
        <end position="460"/>
    </location>
</feature>
<reference evidence="5" key="1">
    <citation type="submission" date="2021-06" db="EMBL/GenBank/DDBJ databases">
        <title>Comparative genomics, transcriptomics and evolutionary studies reveal genomic signatures of adaptation to plant cell wall in hemibiotrophic fungi.</title>
        <authorList>
            <consortium name="DOE Joint Genome Institute"/>
            <person name="Baroncelli R."/>
            <person name="Diaz J.F."/>
            <person name="Benocci T."/>
            <person name="Peng M."/>
            <person name="Battaglia E."/>
            <person name="Haridas S."/>
            <person name="Andreopoulos W."/>
            <person name="Labutti K."/>
            <person name="Pangilinan J."/>
            <person name="Floch G.L."/>
            <person name="Makela M.R."/>
            <person name="Henrissat B."/>
            <person name="Grigoriev I.V."/>
            <person name="Crouch J.A."/>
            <person name="De Vries R.P."/>
            <person name="Sukno S.A."/>
            <person name="Thon M.R."/>
        </authorList>
    </citation>
    <scope>NUCLEOTIDE SEQUENCE</scope>
    <source>
        <strain evidence="5">CBS 125086</strain>
    </source>
</reference>
<keyword evidence="3" id="KW-0326">Glycosidase</keyword>